<dbReference type="GO" id="GO:0004565">
    <property type="term" value="F:beta-galactosidase activity"/>
    <property type="evidence" value="ECO:0007669"/>
    <property type="project" value="UniProtKB-EC"/>
</dbReference>
<keyword evidence="10" id="KW-1185">Reference proteome</keyword>
<dbReference type="EC" id="3.2.1.23" evidence="4"/>
<dbReference type="InterPro" id="IPR031330">
    <property type="entry name" value="Gly_Hdrlase_35_cat"/>
</dbReference>
<dbReference type="SUPFAM" id="SSF49785">
    <property type="entry name" value="Galactose-binding domain-like"/>
    <property type="match status" value="4"/>
</dbReference>
<keyword evidence="2 4" id="KW-0378">Hydrolase</keyword>
<dbReference type="InterPro" id="IPR048912">
    <property type="entry name" value="BetaGal1-like_ABD1"/>
</dbReference>
<evidence type="ECO:0000256" key="2">
    <source>
        <dbReference type="ARBA" id="ARBA00022801"/>
    </source>
</evidence>
<gene>
    <name evidence="9" type="ORF">NQ318_000431</name>
</gene>
<accession>A0AAV8YVP7</accession>
<organism evidence="9 10">
    <name type="scientific">Aromia moschata</name>
    <dbReference type="NCBI Taxonomy" id="1265417"/>
    <lineage>
        <taxon>Eukaryota</taxon>
        <taxon>Metazoa</taxon>
        <taxon>Ecdysozoa</taxon>
        <taxon>Arthropoda</taxon>
        <taxon>Hexapoda</taxon>
        <taxon>Insecta</taxon>
        <taxon>Pterygota</taxon>
        <taxon>Neoptera</taxon>
        <taxon>Endopterygota</taxon>
        <taxon>Coleoptera</taxon>
        <taxon>Polyphaga</taxon>
        <taxon>Cucujiformia</taxon>
        <taxon>Chrysomeloidea</taxon>
        <taxon>Cerambycidae</taxon>
        <taxon>Cerambycinae</taxon>
        <taxon>Callichromatini</taxon>
        <taxon>Aromia</taxon>
    </lineage>
</organism>
<dbReference type="Gene3D" id="3.20.20.80">
    <property type="entry name" value="Glycosidases"/>
    <property type="match status" value="4"/>
</dbReference>
<dbReference type="Pfam" id="PF21317">
    <property type="entry name" value="BetaGal_ABD_1"/>
    <property type="match status" value="3"/>
</dbReference>
<feature type="domain" description="Glycoside hydrolase 35 catalytic" evidence="6">
    <location>
        <begin position="608"/>
        <end position="895"/>
    </location>
</feature>
<dbReference type="GO" id="GO:0005975">
    <property type="term" value="P:carbohydrate metabolic process"/>
    <property type="evidence" value="ECO:0007669"/>
    <property type="project" value="InterPro"/>
</dbReference>
<comment type="caution">
    <text evidence="9">The sequence shown here is derived from an EMBL/GenBank/DDBJ whole genome shotgun (WGS) entry which is preliminary data.</text>
</comment>
<dbReference type="PROSITE" id="PS01182">
    <property type="entry name" value="GLYCOSYL_HYDROL_F35"/>
    <property type="match status" value="3"/>
</dbReference>
<dbReference type="EMBL" id="JAPWTK010000041">
    <property type="protein sequence ID" value="KAJ8954999.1"/>
    <property type="molecule type" value="Genomic_DNA"/>
</dbReference>
<feature type="domain" description="Beta-galactosidase galactose-binding" evidence="8">
    <location>
        <begin position="2311"/>
        <end position="2370"/>
    </location>
</feature>
<comment type="catalytic activity">
    <reaction evidence="4">
        <text>Hydrolysis of terminal non-reducing beta-D-galactose residues in beta-D-galactosides.</text>
        <dbReference type="EC" id="3.2.1.23"/>
    </reaction>
</comment>
<dbReference type="Pfam" id="PF21467">
    <property type="entry name" value="BetaGal_gal-bd"/>
    <property type="match status" value="2"/>
</dbReference>
<keyword evidence="3 4" id="KW-0326">Glycosidase</keyword>
<evidence type="ECO:0000313" key="10">
    <source>
        <dbReference type="Proteomes" id="UP001162162"/>
    </source>
</evidence>
<dbReference type="InterPro" id="IPR001944">
    <property type="entry name" value="Glycoside_Hdrlase_35"/>
</dbReference>
<dbReference type="Gene3D" id="2.60.120.260">
    <property type="entry name" value="Galactose-binding domain-like"/>
    <property type="match status" value="7"/>
</dbReference>
<feature type="domain" description="Beta-galactosidase 1-like first all-beta" evidence="7">
    <location>
        <begin position="2169"/>
        <end position="2290"/>
    </location>
</feature>
<evidence type="ECO:0000256" key="3">
    <source>
        <dbReference type="ARBA" id="ARBA00023295"/>
    </source>
</evidence>
<evidence type="ECO:0000256" key="4">
    <source>
        <dbReference type="RuleBase" id="RU000675"/>
    </source>
</evidence>
<name>A0AAV8YVP7_9CUCU</name>
<protein>
    <recommendedName>
        <fullName evidence="4">Beta-galactosidase</fullName>
        <ecNumber evidence="4">3.2.1.23</ecNumber>
    </recommendedName>
</protein>
<dbReference type="InterPro" id="IPR019801">
    <property type="entry name" value="Glyco_hydro_35_CS"/>
</dbReference>
<comment type="similarity">
    <text evidence="1 5">Belongs to the glycosyl hydrolase 35 family.</text>
</comment>
<dbReference type="Proteomes" id="UP001162162">
    <property type="component" value="Unassembled WGS sequence"/>
</dbReference>
<dbReference type="InterPro" id="IPR048913">
    <property type="entry name" value="BetaGal_gal-bd"/>
</dbReference>
<dbReference type="InterPro" id="IPR017853">
    <property type="entry name" value="GH"/>
</dbReference>
<feature type="domain" description="Beta-galactosidase 1-like first all-beta" evidence="7">
    <location>
        <begin position="419"/>
        <end position="535"/>
    </location>
</feature>
<evidence type="ECO:0000259" key="8">
    <source>
        <dbReference type="Pfam" id="PF21467"/>
    </source>
</evidence>
<reference evidence="9" key="1">
    <citation type="journal article" date="2023" name="Insect Mol. Biol.">
        <title>Genome sequencing provides insights into the evolution of gene families encoding plant cell wall-degrading enzymes in longhorned beetles.</title>
        <authorList>
            <person name="Shin N.R."/>
            <person name="Okamura Y."/>
            <person name="Kirsch R."/>
            <person name="Pauchet Y."/>
        </authorList>
    </citation>
    <scope>NUCLEOTIDE SEQUENCE</scope>
    <source>
        <strain evidence="9">AMC_N1</strain>
    </source>
</reference>
<evidence type="ECO:0000256" key="1">
    <source>
        <dbReference type="ARBA" id="ARBA00009809"/>
    </source>
</evidence>
<feature type="domain" description="Beta-galactosidase 1-like first all-beta" evidence="7">
    <location>
        <begin position="1515"/>
        <end position="1636"/>
    </location>
</feature>
<feature type="domain" description="Glycoside hydrolase 35 catalytic" evidence="6">
    <location>
        <begin position="1172"/>
        <end position="1395"/>
    </location>
</feature>
<dbReference type="PRINTS" id="PR00742">
    <property type="entry name" value="GLHYDRLASE35"/>
</dbReference>
<dbReference type="FunFam" id="3.20.20.80:FF:000115">
    <property type="entry name" value="Beta-galactosidase"/>
    <property type="match status" value="2"/>
</dbReference>
<evidence type="ECO:0000259" key="7">
    <source>
        <dbReference type="Pfam" id="PF21317"/>
    </source>
</evidence>
<dbReference type="FunFam" id="2.60.120.260:FF:000049">
    <property type="entry name" value="Beta-galactosidase"/>
    <property type="match status" value="3"/>
</dbReference>
<dbReference type="InterPro" id="IPR008979">
    <property type="entry name" value="Galactose-bd-like_sf"/>
</dbReference>
<feature type="domain" description="Glycoside hydrolase 35 catalytic" evidence="6">
    <location>
        <begin position="1771"/>
        <end position="2107"/>
    </location>
</feature>
<dbReference type="SUPFAM" id="SSF51445">
    <property type="entry name" value="(Trans)glycosidases"/>
    <property type="match status" value="4"/>
</dbReference>
<proteinExistence type="inferred from homology"/>
<evidence type="ECO:0000256" key="5">
    <source>
        <dbReference type="RuleBase" id="RU003679"/>
    </source>
</evidence>
<feature type="domain" description="Glycoside hydrolase 35 catalytic" evidence="6">
    <location>
        <begin position="27"/>
        <end position="359"/>
    </location>
</feature>
<dbReference type="PANTHER" id="PTHR23421">
    <property type="entry name" value="BETA-GALACTOSIDASE RELATED"/>
    <property type="match status" value="1"/>
</dbReference>
<dbReference type="Pfam" id="PF01301">
    <property type="entry name" value="Glyco_hydro_35"/>
    <property type="match status" value="4"/>
</dbReference>
<sequence>MADLPTLYEYYTGGGITQGLSVDQPYFTLNEKNISLYSGAMHYFRVPQEYWRDRLRKMRAAGLNAVETYVPWNLHEPQPGVYDFGQGGTDMQEFLDIEKFLKTAQEEDLLAIVRPGPFICAEFEFGGMPSWLLREKGIKFRTSDEIFMQHVTRYFNVLLKILALLQFTRGGPIVAVQVENEYGSTEDPDADPPFVPDSVYIEQLRQLMLTNNISELLFTSDSPYDHGSLGSLPSLFQTANFNSNPEQQFEKLKELQTNKPFMATELWSGWFSHWSEKPYKNDDEGFEDIYERTLSYPASVNLYMFHGGTSWGFLNGANMNEVSQESYQPDITSYDYGAPLTEYGDYSNKYYIVKKLIEKYNNIATKLPEVPPAPETVEYPSVKIEKCLSYEEIVKQLPHTLDSKTLLSMELLPINNNTGQSLGYIIYRKNNITINKKSILKIRGYIYDTVNVYINNQLITDNVVDLNKFGYWKIENSSMELSSSQTFENATLDLVVGNSGRNNFGGLDQFYQFKGLWEGVLLDDQEILDWQIFPVEFRKSWIKDLENWIEFDEANSTSLTTGLYKGILVVNETKDTFLDMSTWNKGVVIVNNFVLGRFWKIGPQQSLVPRAYWRDRLKKIRAAGLNTVETYIAWNLHEPQSGFYDFGDGGSEMEDFLHITEFLETAQQEDLFVIVRSGPYICSEYNFGGFPSWLLREKQIGFRTNEENYVKYFRRYFDVLMPILAEYQFTKGGPIIAFQVENEYGYMRSDDYTPDREYLENIRQGLLQNNIVELLVTSDGTLSSGDIGTIPDVLLQTANFGDGPEPYFDRLRELQPNKPVMAMEFWIGWFDLWSGTHSIKDVATAKDLYERILNQFLFDNSGLQPITTSYDYDAPLNEGGDYTDKYYAVKELIEKYNPVKTLTPELPELIPKVAYSAVTVDKQITFSNLIETDVSLVLESEIVIAMEMLDINNHSGQSNGYIVYRSENVDLEAETNGKLYASVEYRREKGATVDIIVEEWARPNGGSIYEYNQTFKGLWQGQVYYNDEMVSDWKIFPLEFKKDWVNNLKGWSAKASSNGPSLFYSSLEITGEPQDTYIDMRDWTKGMVFVNGFPLGKYAKIGPQQTLYLPAPFLKEGVNDIIIFEHFKAADTEGNSISGKTSIFADDSLPTNYEYYTSDGISSGLSADQSYFTLNGKNITIYSGGLHYFRVPRAYWRTDLKKIRAAGLNTVETYIPWNLHEPQSGVYDFGDGGSEMEDFLHLEEFLKTAQEEDLFVILRPGPYICAEYNFGGFPSWLLREKQIGFRTSDETYVKLVERYFKVLFAVIADYQFTKGGSIVGLQIENEYGFSPAPDETYVRDLYQMFVDNGIVELLMTSDPPSAGMKGTISDLMYHAVNFGDTPEDNLALLAEMQPNKDTDYFKDNYERILKYPASINLYIFVGGTNFGSLNGASLITEAGAYTDKYYAVRELVTKYNPVKTYTPDPPEVTPGVVYDSISVQNQILFNDLLEYYSPYTIESEDVVAMEMLDINNKSGQSYGYIVYRKENVDLEAYTILKIGGHICDTAMVLVDGVLVSPSLKSVDDFDTFGYWRLKNSMLVINAEAKQNATIDIVVEEWGRMNGGNLLQYNKTFKGLWQGHVYLNEEKVSNWKIIPLELKKDWTNSLQKWSYRSISDGPAFYYADLTITEEPKDTYLDMRKYLRFGPQLALYVPAPFLKQGSNRIVIFEHFTAADEVVFIEVNCESNKMALANACLGLALLLRLVVGDDLPTSYEYYTSEGVSSGLSADQSYFLLNGKNFSLYSGAMHYFRVPRAYWRDRLKKIRAAGLNTVETYIAWNLHEPESGVYDFGQGGSEMEDFVHLEEFLKTAQEEDLFVILRSGPYICAEYNFGGFPSWLLREKQMGFRTTEDTYIKYVTRWLNVLLPIVANYQFTRGGPVIALQVENEYGNQEYQSFLPQKEYLEDLHQIFIQNGIVELLVTSDSPLSHEDKGTLPGVFLQTANLGASPEKQFEKLLELQPNSFPSLCNTSDGNGILDRMVRFWGDTHATKDSTTMAGIYERVLKYPASVNIYMFHGGTNFGFTNGASLGNTLFDNSKFKPITTSYDYDSPLNEAGDYTDKYYQIKELLAQNNPIQTYTPDLPDLISRVAYEAITVERQIPLQNLITQEAPYVIESENVVAMEMLDINNESGQSSGYIVYRKENVDLVADTLLKIEGHICDTAIVLVDGVLVSPVLTTASDLDKFGYWRLADSLLVLNNESKEGATVDIIVEEWGRINGGKITQYNHTFKGLWQGDVYFNDDKVSNWKIIPLEFKKSWTNTLQSWSDKTNENGPGLYYANLEISGEPRDSYIDMRNWSKGLVIVNGVPLGKYARIGPQQALYLPAPYLQQGSNSIIVFEHFKAADQVTFSSDQIWETV</sequence>
<feature type="domain" description="Beta-galactosidase galactose-binding" evidence="8">
    <location>
        <begin position="1063"/>
        <end position="1119"/>
    </location>
</feature>
<evidence type="ECO:0000313" key="9">
    <source>
        <dbReference type="EMBL" id="KAJ8954999.1"/>
    </source>
</evidence>
<evidence type="ECO:0000259" key="6">
    <source>
        <dbReference type="Pfam" id="PF01301"/>
    </source>
</evidence>